<dbReference type="OMA" id="QEPDQQR"/>
<feature type="compositionally biased region" description="Basic residues" evidence="1">
    <location>
        <begin position="698"/>
        <end position="708"/>
    </location>
</feature>
<dbReference type="AlphaFoldDB" id="A0A0M3QZI5"/>
<dbReference type="Proteomes" id="UP000494163">
    <property type="component" value="Chromosome X"/>
</dbReference>
<feature type="region of interest" description="Disordered" evidence="1">
    <location>
        <begin position="849"/>
        <end position="883"/>
    </location>
</feature>
<proteinExistence type="predicted"/>
<dbReference type="EMBL" id="CP012528">
    <property type="protein sequence ID" value="ALC49439.1"/>
    <property type="molecule type" value="Genomic_DNA"/>
</dbReference>
<dbReference type="OrthoDB" id="8185041at2759"/>
<keyword evidence="3" id="KW-0732">Signal</keyword>
<dbReference type="PANTHER" id="PTHR16148">
    <property type="entry name" value="NF-KAPPA-B-REPRESSING FACTOR-RELATED"/>
    <property type="match status" value="1"/>
</dbReference>
<dbReference type="PANTHER" id="PTHR16148:SF14">
    <property type="entry name" value="MYND-TYPE DOMAIN-CONTAINING PROTEIN"/>
    <property type="match status" value="1"/>
</dbReference>
<gene>
    <name evidence="4" type="ORF">Dbus_chrXg1295</name>
</gene>
<evidence type="ECO:0000256" key="3">
    <source>
        <dbReference type="SAM" id="SignalP"/>
    </source>
</evidence>
<dbReference type="STRING" id="30019.A0A0M3QZI5"/>
<organism evidence="4 5">
    <name type="scientific">Drosophila busckii</name>
    <name type="common">Fruit fly</name>
    <dbReference type="NCBI Taxonomy" id="30019"/>
    <lineage>
        <taxon>Eukaryota</taxon>
        <taxon>Metazoa</taxon>
        <taxon>Ecdysozoa</taxon>
        <taxon>Arthropoda</taxon>
        <taxon>Hexapoda</taxon>
        <taxon>Insecta</taxon>
        <taxon>Pterygota</taxon>
        <taxon>Neoptera</taxon>
        <taxon>Endopterygota</taxon>
        <taxon>Diptera</taxon>
        <taxon>Brachycera</taxon>
        <taxon>Muscomorpha</taxon>
        <taxon>Ephydroidea</taxon>
        <taxon>Drosophilidae</taxon>
        <taxon>Drosophila</taxon>
    </lineage>
</organism>
<feature type="signal peptide" evidence="3">
    <location>
        <begin position="1"/>
        <end position="20"/>
    </location>
</feature>
<feature type="chain" id="PRO_5005788394" evidence="3">
    <location>
        <begin position="21"/>
        <end position="883"/>
    </location>
</feature>
<keyword evidence="5" id="KW-1185">Reference proteome</keyword>
<sequence length="883" mass="98361">MPQLLLHLLLLLLLAATTVAATTADEPEDICLHCSCNRTTVVCNFTHANKLAWVWNGNYKIPNIILAVELQLAGNTEFTLQNGTFHENRVNSFVIKGGYAGNDQVELAQYAFAGNKGGYPEIRIVDVGNVFLRANAFSGSEIKLRVENSKTLDVFPHAFINMNMTCNLINIEQLKIQKNSFSPSTDLRVKSSVILNVENCTIPLIESFDVSMNKIAFKSCTIYTVQSQAFEVTRIDEVSFENCRIEKIEANAFTNKLECGNFSITDSQIGTIEHKAINGSGITALTLRNNNIETIRGNAIEINSIDVYVEENKVKHLDAHWLHVKVADVVSIKDNRFDNYAKLQLDQTSRRANCSFANNLLGQMQAASLNFGSCEVRNITLQRGCSCDDTKHLLPALTEHDLSAEVYCQPPQRLRNCLKLRTVHMRRFGYDACGVNRTSLHCVDNSTLDCWHGDCSSKQEREQQQRGYSIIEIATLVCCILMFVLLLLCVGCLIYKCRRYKCVEAHCSMSSDELNALRRDLSRMEADQTRKDLKRYVQRLTAGKLKCSQCSGMIMELMQARQQLPQTSNKVLADHLQQCHAKSSTPTTAFDYAPATGGDFYARALPQELPLPSAPSEPGVQENIYAEPLLSNEYSSPSDPLDQMAVPVYSEPFNPANVNDMPPAYEAMPQYATPLHRQQQPPPPSQQQQQQQQQPPPSKRRSFRRYRTTAHNILNNNNNNNNSSDENNSCGNNSNSNGNSNSSYAIPVWRSSPSATPITPPALPTTTKRHVRELREDLAAKPQFHPNQLSSARNQIQLQSRFASNPRRTHASNSNNNNNSNNSNNSSSFKRSFECLDGAASLAAMEHMDMRGATALPPDSGSDHSGGSDETVKIDDVIEYADA</sequence>
<feature type="region of interest" description="Disordered" evidence="1">
    <location>
        <begin position="803"/>
        <end position="829"/>
    </location>
</feature>
<accession>A0A0M3QZI5</accession>
<evidence type="ECO:0000313" key="5">
    <source>
        <dbReference type="Proteomes" id="UP000494163"/>
    </source>
</evidence>
<evidence type="ECO:0000313" key="4">
    <source>
        <dbReference type="EMBL" id="ALC49439.1"/>
    </source>
</evidence>
<feature type="compositionally biased region" description="Low complexity" evidence="1">
    <location>
        <begin position="715"/>
        <end position="743"/>
    </location>
</feature>
<name>A0A0M3QZI5_DROBS</name>
<keyword evidence="2" id="KW-0472">Membrane</keyword>
<protein>
    <submittedName>
        <fullName evidence="4">Be</fullName>
    </submittedName>
</protein>
<dbReference type="InterPro" id="IPR032675">
    <property type="entry name" value="LRR_dom_sf"/>
</dbReference>
<reference evidence="4 5" key="1">
    <citation type="submission" date="2015-08" db="EMBL/GenBank/DDBJ databases">
        <title>Ancestral chromatin configuration constrains chromatin evolution on differentiating sex chromosomes in Drosophila.</title>
        <authorList>
            <person name="Zhou Q."/>
            <person name="Bachtrog D."/>
        </authorList>
    </citation>
    <scope>NUCLEOTIDE SEQUENCE [LARGE SCALE GENOMIC DNA]</scope>
    <source>
        <tissue evidence="4">Whole larvae</tissue>
    </source>
</reference>
<dbReference type="SUPFAM" id="SSF52058">
    <property type="entry name" value="L domain-like"/>
    <property type="match status" value="1"/>
</dbReference>
<feature type="region of interest" description="Disordered" evidence="1">
    <location>
        <begin position="675"/>
        <end position="767"/>
    </location>
</feature>
<evidence type="ECO:0000256" key="1">
    <source>
        <dbReference type="SAM" id="MobiDB-lite"/>
    </source>
</evidence>
<keyword evidence="2" id="KW-0812">Transmembrane</keyword>
<feature type="compositionally biased region" description="Basic and acidic residues" evidence="1">
    <location>
        <begin position="866"/>
        <end position="876"/>
    </location>
</feature>
<dbReference type="Gene3D" id="3.80.10.10">
    <property type="entry name" value="Ribonuclease Inhibitor"/>
    <property type="match status" value="1"/>
</dbReference>
<feature type="transmembrane region" description="Helical" evidence="2">
    <location>
        <begin position="473"/>
        <end position="495"/>
    </location>
</feature>
<feature type="compositionally biased region" description="Low complexity" evidence="1">
    <location>
        <begin position="812"/>
        <end position="828"/>
    </location>
</feature>
<keyword evidence="2" id="KW-1133">Transmembrane helix</keyword>
<evidence type="ECO:0000256" key="2">
    <source>
        <dbReference type="SAM" id="Phobius"/>
    </source>
</evidence>